<gene>
    <name evidence="3" type="ORF">D2V17_01575</name>
</gene>
<dbReference type="Proteomes" id="UP000265366">
    <property type="component" value="Unassembled WGS sequence"/>
</dbReference>
<name>A0A3A1PEQ4_9SPHN</name>
<evidence type="ECO:0000313" key="4">
    <source>
        <dbReference type="Proteomes" id="UP000265366"/>
    </source>
</evidence>
<reference evidence="3 4" key="1">
    <citation type="submission" date="2018-08" db="EMBL/GenBank/DDBJ databases">
        <title>Erythrobacter zhengii sp.nov., a bacterium isolated from deep-sea sediment.</title>
        <authorList>
            <person name="Fang C."/>
            <person name="Wu Y.-H."/>
            <person name="Sun C."/>
            <person name="Wang H."/>
            <person name="Cheng H."/>
            <person name="Meng F.-X."/>
            <person name="Wang C.-S."/>
            <person name="Xu X.-W."/>
        </authorList>
    </citation>
    <scope>NUCLEOTIDE SEQUENCE [LARGE SCALE GENOMIC DNA]</scope>
    <source>
        <strain evidence="3 4">CCTCC AB 2015396</strain>
    </source>
</reference>
<protein>
    <submittedName>
        <fullName evidence="3">Polymer-forming cytoskeletal protein</fullName>
    </submittedName>
</protein>
<dbReference type="PANTHER" id="PTHR35024:SF4">
    <property type="entry name" value="POLYMER-FORMING CYTOSKELETAL PROTEIN"/>
    <property type="match status" value="1"/>
</dbReference>
<evidence type="ECO:0000313" key="3">
    <source>
        <dbReference type="EMBL" id="RIV92280.1"/>
    </source>
</evidence>
<accession>A0A3A1PEQ4</accession>
<dbReference type="InterPro" id="IPR007607">
    <property type="entry name" value="BacA/B"/>
</dbReference>
<dbReference type="PANTHER" id="PTHR35024">
    <property type="entry name" value="HYPOTHETICAL CYTOSOLIC PROTEIN"/>
    <property type="match status" value="1"/>
</dbReference>
<proteinExistence type="inferred from homology"/>
<comment type="similarity">
    <text evidence="1">Belongs to the bactofilin family.</text>
</comment>
<organism evidence="3 4">
    <name type="scientific">Aurantiacibacter xanthus</name>
    <dbReference type="NCBI Taxonomy" id="1784712"/>
    <lineage>
        <taxon>Bacteria</taxon>
        <taxon>Pseudomonadati</taxon>
        <taxon>Pseudomonadota</taxon>
        <taxon>Alphaproteobacteria</taxon>
        <taxon>Sphingomonadales</taxon>
        <taxon>Erythrobacteraceae</taxon>
        <taxon>Aurantiacibacter</taxon>
    </lineage>
</organism>
<evidence type="ECO:0000256" key="1">
    <source>
        <dbReference type="ARBA" id="ARBA00044755"/>
    </source>
</evidence>
<keyword evidence="4" id="KW-1185">Reference proteome</keyword>
<comment type="caution">
    <text evidence="3">The sequence shown here is derived from an EMBL/GenBank/DDBJ whole genome shotgun (WGS) entry which is preliminary data.</text>
</comment>
<feature type="region of interest" description="Disordered" evidence="2">
    <location>
        <begin position="1"/>
        <end position="20"/>
    </location>
</feature>
<dbReference type="Pfam" id="PF04519">
    <property type="entry name" value="Bactofilin"/>
    <property type="match status" value="1"/>
</dbReference>
<dbReference type="OrthoDB" id="5738271at2"/>
<evidence type="ECO:0000256" key="2">
    <source>
        <dbReference type="SAM" id="MobiDB-lite"/>
    </source>
</evidence>
<sequence length="156" mass="16071">MFLKKQDPAALPASPGSQAERRRVASSGTFSVFGPDVTIHGNVEASVDLHVDGSVIGDIACASLVQGEGSRIEGEVKAQSARLAGTVEGRIDAVELVILKTARILGDVSYETLTIEQGAQVNGRFAPHGANLAAGNAQVDVAPLPGADSDQMLLPN</sequence>
<dbReference type="EMBL" id="QXFM01000010">
    <property type="protein sequence ID" value="RIV92280.1"/>
    <property type="molecule type" value="Genomic_DNA"/>
</dbReference>
<dbReference type="AlphaFoldDB" id="A0A3A1PEQ4"/>